<evidence type="ECO:0000256" key="1">
    <source>
        <dbReference type="SAM" id="Phobius"/>
    </source>
</evidence>
<dbReference type="Proteomes" id="UP000177418">
    <property type="component" value="Unassembled WGS sequence"/>
</dbReference>
<sequence length="228" mass="27029">MENLIYFLNQIRNFILLFVIIIISFSLLILFKPFKYIDNFNTMIKCSDGKEVSSGATIVFTYDGQLDNFNQTKALKVCAYDIVFDYGNQFPYPQNVKFEYLIKTDRYSSWFQAGFVVMLFLILILMILKLSNIHLVKDLYLFYSQNKLVSLCTIVLYMVISLLFFQVFFKSDLQNIYCKNVLQIQQKDFKLSVNLSGKEYPYIEYDWAKAQEKKFLNKCLQQGYVYKE</sequence>
<evidence type="ECO:0008006" key="4">
    <source>
        <dbReference type="Google" id="ProtNLM"/>
    </source>
</evidence>
<accession>A0A1F7JD43</accession>
<dbReference type="AlphaFoldDB" id="A0A1F7JD43"/>
<comment type="caution">
    <text evidence="2">The sequence shown here is derived from an EMBL/GenBank/DDBJ whole genome shotgun (WGS) entry which is preliminary data.</text>
</comment>
<feature type="transmembrane region" description="Helical" evidence="1">
    <location>
        <begin position="107"/>
        <end position="128"/>
    </location>
</feature>
<reference evidence="2 3" key="1">
    <citation type="journal article" date="2016" name="Nat. Commun.">
        <title>Thousands of microbial genomes shed light on interconnected biogeochemical processes in an aquifer system.</title>
        <authorList>
            <person name="Anantharaman K."/>
            <person name="Brown C.T."/>
            <person name="Hug L.A."/>
            <person name="Sharon I."/>
            <person name="Castelle C.J."/>
            <person name="Probst A.J."/>
            <person name="Thomas B.C."/>
            <person name="Singh A."/>
            <person name="Wilkins M.J."/>
            <person name="Karaoz U."/>
            <person name="Brodie E.L."/>
            <person name="Williams K.H."/>
            <person name="Hubbard S.S."/>
            <person name="Banfield J.F."/>
        </authorList>
    </citation>
    <scope>NUCLEOTIDE SEQUENCE [LARGE SCALE GENOMIC DNA]</scope>
</reference>
<evidence type="ECO:0000313" key="2">
    <source>
        <dbReference type="EMBL" id="OGK53528.1"/>
    </source>
</evidence>
<gene>
    <name evidence="2" type="ORF">A3H78_04870</name>
</gene>
<feature type="transmembrane region" description="Helical" evidence="1">
    <location>
        <begin position="148"/>
        <end position="169"/>
    </location>
</feature>
<organism evidence="2 3">
    <name type="scientific">Candidatus Roizmanbacteria bacterium RIFCSPLOWO2_02_FULL_36_11</name>
    <dbReference type="NCBI Taxonomy" id="1802071"/>
    <lineage>
        <taxon>Bacteria</taxon>
        <taxon>Candidatus Roizmaniibacteriota</taxon>
    </lineage>
</organism>
<evidence type="ECO:0000313" key="3">
    <source>
        <dbReference type="Proteomes" id="UP000177418"/>
    </source>
</evidence>
<feature type="transmembrane region" description="Helical" evidence="1">
    <location>
        <begin position="12"/>
        <end position="31"/>
    </location>
</feature>
<name>A0A1F7JD43_9BACT</name>
<keyword evidence="1" id="KW-0472">Membrane</keyword>
<protein>
    <recommendedName>
        <fullName evidence="4">Transmembrane protein</fullName>
    </recommendedName>
</protein>
<proteinExistence type="predicted"/>
<keyword evidence="1" id="KW-1133">Transmembrane helix</keyword>
<dbReference type="EMBL" id="MGAV01000018">
    <property type="protein sequence ID" value="OGK53528.1"/>
    <property type="molecule type" value="Genomic_DNA"/>
</dbReference>
<keyword evidence="1" id="KW-0812">Transmembrane</keyword>